<dbReference type="EMBL" id="CP043420">
    <property type="protein sequence ID" value="QEL11117.1"/>
    <property type="molecule type" value="Genomic_DNA"/>
</dbReference>
<dbReference type="GO" id="GO:0009306">
    <property type="term" value="P:protein secretion"/>
    <property type="evidence" value="ECO:0007669"/>
    <property type="project" value="InterPro"/>
</dbReference>
<dbReference type="Proteomes" id="UP000322553">
    <property type="component" value="Chromosome"/>
</dbReference>
<evidence type="ECO:0000259" key="6">
    <source>
        <dbReference type="Pfam" id="PF04357"/>
    </source>
</evidence>
<dbReference type="RefSeq" id="WP_149054469.1">
    <property type="nucleotide sequence ID" value="NZ_CP043420.1"/>
</dbReference>
<sequence length="1383" mass="148427">MRLLRFIFWLMAWLVAVVMILSGVALSPWGTHWLMDQAQSRGLISFERVTGAPLDDLHISGLHLELPAMTLDAREIELNWASDCLYRGRLCIDQLQGRGIHLKLNSSDAQPEQTAKPDGSIPRIETPIPLELRHLALNDVTLFLPDGTRAGWQTLQGAFSFSGHTLQLGQLHWQSPYVILPVPASLDTPDPLSSDVDVRTARRVVNVDIVTLEAIKSAREIAAQSAAEGSDDVMTRLAEQAARASIIEQSVLAPGIIELNAQEGNAGASRNPLLIAMLDGQGPANPLATLLGQTDEQGRIRMPAIQLPLNVDIPNVVIDDFRLVGPNPLKVNNVHLAASLRDDQVTLSELKVDSPDGHLNLAASVTLSGDYPLSLSLNGDMQRAPLGREKLALSMTGSLSQLVLQLDASGTVAASLSVNADLLAPDLPLALHLDAPALKWPLESREEAAYHVRDLGVDLTGSLADYQLTMKAQARGPSFGPLDLALQGVGDMRHFNWAPFSVSTTHGGRLTSTGNVTWTNGVAAQTELTLEKFRLQDVTDQISGTFNGTLKGSFDQNERGWALAVPNLAINGTLQGRSLSMRAQLDGNSDMVWHIRQLDLRQGRNHVSAQGSVGENLSLKADIDAPQLNSVLPQLGGSLRGHIRLDGTLKQPDADIALDGRHVHYADNRIGLVSLKATSQGLEDPRFDLKLDARALEAAGQQLQQLGLTLTGRLSQHHLTLDVTGGEAMPLQQAALVLDGNFNRVTQRYQGQLTHLSADLSQVGQIALKEPLSLSADLTNSRVVAQPFCLTRQQGGELCSIRELRASAASGQASLALRDLPLALLDDYLPRPWQVSGRGDAHLDAGWSAGGTSWQADLQLEGTARVQGQDARGKPLSLPAADLKLDARFSPETAEARVRLALDDAGTLQLQTRVEDPLGDRRITGRLQINEIILSPYRPLVLGLEQLNGALNGDISLSGNLRQPLLNGTLALSDVRASGSQLPVSLDDARITLNLNGDQGSLEGHLDSGEARWALSGNASWPTTADWQARLTLDGGGSPLEIALPEYGRLRVAPHIEVAADPSQLNIGGRVRLPWARLEVSQVPPSAIKPSSDAIIITREEDEAARDAATGKPSATPEWASTSAQSLEQAGMAVNIDVRVIIGDDVHLEAYGLKTNLEGTLNVRQNAGALQVFGDVSLVDGRFQSFGQDLVIRQGKVIFSGPPSQPYLQFEAIRNPENTEDDVIAGLRVKGPASAPELQIFSEPTMDESSALSYLLRGRAPDAEGGSSSDALTSALVGLSLSRSGRAIGALGETFGVQDLSLESSGSGEESQVKVSGYLFDRLKISYGVGLFSPIAELTLRYKLVQNLYLQAVSGANQALDILYTFSLGHTRAKDVQNRNNGE</sequence>
<keyword evidence="8" id="KW-1185">Reference proteome</keyword>
<evidence type="ECO:0000256" key="2">
    <source>
        <dbReference type="ARBA" id="ARBA00022692"/>
    </source>
</evidence>
<feature type="transmembrane region" description="Helical" evidence="5">
    <location>
        <begin position="7"/>
        <end position="29"/>
    </location>
</feature>
<protein>
    <submittedName>
        <fullName evidence="7">Translocation/assembly module TamB</fullName>
    </submittedName>
</protein>
<proteinExistence type="predicted"/>
<dbReference type="KEGG" id="kuy:FY550_08210"/>
<dbReference type="Pfam" id="PF04357">
    <property type="entry name" value="TamB"/>
    <property type="match status" value="1"/>
</dbReference>
<gene>
    <name evidence="7" type="ORF">FY550_08210</name>
</gene>
<dbReference type="PANTHER" id="PTHR36985">
    <property type="entry name" value="TRANSLOCATION AND ASSEMBLY MODULE SUBUNIT TAMB"/>
    <property type="match status" value="1"/>
</dbReference>
<feature type="domain" description="Translocation and assembly module TamB C-terminal" evidence="6">
    <location>
        <begin position="1009"/>
        <end position="1366"/>
    </location>
</feature>
<accession>A0A5C0ZZF3</accession>
<dbReference type="InterPro" id="IPR007452">
    <property type="entry name" value="TamB_C"/>
</dbReference>
<dbReference type="PANTHER" id="PTHR36985:SF1">
    <property type="entry name" value="TRANSLOCATION AND ASSEMBLY MODULE SUBUNIT TAMB"/>
    <property type="match status" value="1"/>
</dbReference>
<evidence type="ECO:0000256" key="1">
    <source>
        <dbReference type="ARBA" id="ARBA00004167"/>
    </source>
</evidence>
<evidence type="ECO:0000256" key="4">
    <source>
        <dbReference type="ARBA" id="ARBA00023136"/>
    </source>
</evidence>
<keyword evidence="4 5" id="KW-0472">Membrane</keyword>
<evidence type="ECO:0000256" key="5">
    <source>
        <dbReference type="SAM" id="Phobius"/>
    </source>
</evidence>
<organism evidence="7 8">
    <name type="scientific">Kushneria phosphatilytica</name>
    <dbReference type="NCBI Taxonomy" id="657387"/>
    <lineage>
        <taxon>Bacteria</taxon>
        <taxon>Pseudomonadati</taxon>
        <taxon>Pseudomonadota</taxon>
        <taxon>Gammaproteobacteria</taxon>
        <taxon>Oceanospirillales</taxon>
        <taxon>Halomonadaceae</taxon>
        <taxon>Kushneria</taxon>
    </lineage>
</organism>
<evidence type="ECO:0000313" key="7">
    <source>
        <dbReference type="EMBL" id="QEL11117.1"/>
    </source>
</evidence>
<evidence type="ECO:0000313" key="8">
    <source>
        <dbReference type="Proteomes" id="UP000322553"/>
    </source>
</evidence>
<keyword evidence="3 5" id="KW-1133">Transmembrane helix</keyword>
<comment type="subcellular location">
    <subcellularLocation>
        <location evidence="1">Membrane</location>
        <topology evidence="1">Single-pass membrane protein</topology>
    </subcellularLocation>
</comment>
<evidence type="ECO:0000256" key="3">
    <source>
        <dbReference type="ARBA" id="ARBA00022989"/>
    </source>
</evidence>
<name>A0A5C0ZZF3_9GAMM</name>
<keyword evidence="2 5" id="KW-0812">Transmembrane</keyword>
<dbReference type="GO" id="GO:0005886">
    <property type="term" value="C:plasma membrane"/>
    <property type="evidence" value="ECO:0007669"/>
    <property type="project" value="InterPro"/>
</dbReference>
<reference evidence="7 8" key="1">
    <citation type="submission" date="2019-08" db="EMBL/GenBank/DDBJ databases">
        <title>Complete genome sequence of Kushneria sp. YCWA18, a halophilic phosphate-solubilizing bacterium isolated from Daqiao saltern in China.</title>
        <authorList>
            <person name="Du G.-X."/>
            <person name="Qu L.-Y."/>
        </authorList>
    </citation>
    <scope>NUCLEOTIDE SEQUENCE [LARGE SCALE GENOMIC DNA]</scope>
    <source>
        <strain evidence="7 8">YCWA18</strain>
    </source>
</reference>
<dbReference type="GO" id="GO:0097347">
    <property type="term" value="C:TAM protein secretion complex"/>
    <property type="evidence" value="ECO:0007669"/>
    <property type="project" value="TreeGrafter"/>
</dbReference>